<dbReference type="PANTHER" id="PTHR30086:SF20">
    <property type="entry name" value="ARGININE EXPORTER PROTEIN ARGO-RELATED"/>
    <property type="match status" value="1"/>
</dbReference>
<dbReference type="Proteomes" id="UP000318717">
    <property type="component" value="Unassembled WGS sequence"/>
</dbReference>
<feature type="transmembrane region" description="Helical" evidence="6">
    <location>
        <begin position="73"/>
        <end position="90"/>
    </location>
</feature>
<keyword evidence="3 6" id="KW-0812">Transmembrane</keyword>
<dbReference type="InterPro" id="IPR001123">
    <property type="entry name" value="LeuE-type"/>
</dbReference>
<evidence type="ECO:0000256" key="2">
    <source>
        <dbReference type="ARBA" id="ARBA00022475"/>
    </source>
</evidence>
<feature type="transmembrane region" description="Helical" evidence="6">
    <location>
        <begin position="35"/>
        <end position="61"/>
    </location>
</feature>
<evidence type="ECO:0000313" key="7">
    <source>
        <dbReference type="EMBL" id="GEA49539.1"/>
    </source>
</evidence>
<reference evidence="7 8" key="1">
    <citation type="submission" date="2019-06" db="EMBL/GenBank/DDBJ databases">
        <title>Whole genome shotgun sequence of Vibrio inusitatus NBRC 102082.</title>
        <authorList>
            <person name="Hosoyama A."/>
            <person name="Uohara A."/>
            <person name="Ohji S."/>
            <person name="Ichikawa N."/>
        </authorList>
    </citation>
    <scope>NUCLEOTIDE SEQUENCE [LARGE SCALE GENOMIC DNA]</scope>
    <source>
        <strain evidence="7 8">NBRC 102082</strain>
    </source>
</reference>
<dbReference type="RefSeq" id="WP_141343887.1">
    <property type="nucleotide sequence ID" value="NZ_BJLF01000001.1"/>
</dbReference>
<name>A0A4Y3HQV8_9VIBR</name>
<protein>
    <submittedName>
        <fullName evidence="7">Amino acid transporter</fullName>
    </submittedName>
</protein>
<dbReference type="EMBL" id="BJLF01000001">
    <property type="protein sequence ID" value="GEA49539.1"/>
    <property type="molecule type" value="Genomic_DNA"/>
</dbReference>
<comment type="caution">
    <text evidence="7">The sequence shown here is derived from an EMBL/GenBank/DDBJ whole genome shotgun (WGS) entry which is preliminary data.</text>
</comment>
<accession>A0A4Y3HQV8</accession>
<gene>
    <name evidence="7" type="ORF">VIN01S_03430</name>
</gene>
<sequence length="198" mass="21303">MSAFLAGFSIGLSLILAIGAQNAFVIKQGLLRQHVFWVCLVCAVSDALLISAGVAGFSVVVKTYPQVEDIARYGGALFLIVYGTSSLWSAFKNKHTLDPTTKAPSSLNKTLAVCLAFTWLNPHVYLDTLVLLGSVSTQYGANKDLFGIGAVCASFVFFFSLGYGARLLTPYFKKAHTWKVLEGAVGVVMLILATELLR</sequence>
<proteinExistence type="predicted"/>
<dbReference type="GO" id="GO:0005886">
    <property type="term" value="C:plasma membrane"/>
    <property type="evidence" value="ECO:0007669"/>
    <property type="project" value="UniProtKB-SubCell"/>
</dbReference>
<dbReference type="Pfam" id="PF01810">
    <property type="entry name" value="LysE"/>
    <property type="match status" value="1"/>
</dbReference>
<keyword evidence="2" id="KW-1003">Cell membrane</keyword>
<organism evidence="7 8">
    <name type="scientific">Vibrio inusitatus NBRC 102082</name>
    <dbReference type="NCBI Taxonomy" id="1219070"/>
    <lineage>
        <taxon>Bacteria</taxon>
        <taxon>Pseudomonadati</taxon>
        <taxon>Pseudomonadota</taxon>
        <taxon>Gammaproteobacteria</taxon>
        <taxon>Vibrionales</taxon>
        <taxon>Vibrionaceae</taxon>
        <taxon>Vibrio</taxon>
    </lineage>
</organism>
<dbReference type="OrthoDB" id="5638726at2"/>
<feature type="transmembrane region" description="Helical" evidence="6">
    <location>
        <begin position="145"/>
        <end position="165"/>
    </location>
</feature>
<evidence type="ECO:0000256" key="5">
    <source>
        <dbReference type="ARBA" id="ARBA00023136"/>
    </source>
</evidence>
<comment type="subcellular location">
    <subcellularLocation>
        <location evidence="1">Cell membrane</location>
        <topology evidence="1">Multi-pass membrane protein</topology>
    </subcellularLocation>
</comment>
<evidence type="ECO:0000256" key="4">
    <source>
        <dbReference type="ARBA" id="ARBA00022989"/>
    </source>
</evidence>
<evidence type="ECO:0000256" key="1">
    <source>
        <dbReference type="ARBA" id="ARBA00004651"/>
    </source>
</evidence>
<keyword evidence="8" id="KW-1185">Reference proteome</keyword>
<dbReference type="PANTHER" id="PTHR30086">
    <property type="entry name" value="ARGININE EXPORTER PROTEIN ARGO"/>
    <property type="match status" value="1"/>
</dbReference>
<keyword evidence="5 6" id="KW-0472">Membrane</keyword>
<dbReference type="AlphaFoldDB" id="A0A4Y3HQV8"/>
<keyword evidence="4 6" id="KW-1133">Transmembrane helix</keyword>
<evidence type="ECO:0000256" key="6">
    <source>
        <dbReference type="SAM" id="Phobius"/>
    </source>
</evidence>
<feature type="transmembrane region" description="Helical" evidence="6">
    <location>
        <begin position="110"/>
        <end position="133"/>
    </location>
</feature>
<evidence type="ECO:0000313" key="8">
    <source>
        <dbReference type="Proteomes" id="UP000318717"/>
    </source>
</evidence>
<dbReference type="GO" id="GO:0015171">
    <property type="term" value="F:amino acid transmembrane transporter activity"/>
    <property type="evidence" value="ECO:0007669"/>
    <property type="project" value="TreeGrafter"/>
</dbReference>
<feature type="transmembrane region" description="Helical" evidence="6">
    <location>
        <begin position="177"/>
        <end position="197"/>
    </location>
</feature>
<evidence type="ECO:0000256" key="3">
    <source>
        <dbReference type="ARBA" id="ARBA00022692"/>
    </source>
</evidence>